<name>A0A835KVQ3_9POAL</name>
<dbReference type="EMBL" id="JACEFO010000036">
    <property type="protein sequence ID" value="KAF8783735.1"/>
    <property type="molecule type" value="Genomic_DNA"/>
</dbReference>
<accession>A0A835KVQ3</accession>
<evidence type="ECO:0000313" key="1">
    <source>
        <dbReference type="EMBL" id="KAF8783735.1"/>
    </source>
</evidence>
<evidence type="ECO:0000313" key="2">
    <source>
        <dbReference type="Proteomes" id="UP000636709"/>
    </source>
</evidence>
<organism evidence="1 2">
    <name type="scientific">Digitaria exilis</name>
    <dbReference type="NCBI Taxonomy" id="1010633"/>
    <lineage>
        <taxon>Eukaryota</taxon>
        <taxon>Viridiplantae</taxon>
        <taxon>Streptophyta</taxon>
        <taxon>Embryophyta</taxon>
        <taxon>Tracheophyta</taxon>
        <taxon>Spermatophyta</taxon>
        <taxon>Magnoliopsida</taxon>
        <taxon>Liliopsida</taxon>
        <taxon>Poales</taxon>
        <taxon>Poaceae</taxon>
        <taxon>PACMAD clade</taxon>
        <taxon>Panicoideae</taxon>
        <taxon>Panicodae</taxon>
        <taxon>Paniceae</taxon>
        <taxon>Anthephorinae</taxon>
        <taxon>Digitaria</taxon>
    </lineage>
</organism>
<reference evidence="1" key="1">
    <citation type="submission" date="2020-07" db="EMBL/GenBank/DDBJ databases">
        <title>Genome sequence and genetic diversity analysis of an under-domesticated orphan crop, white fonio (Digitaria exilis).</title>
        <authorList>
            <person name="Bennetzen J.L."/>
            <person name="Chen S."/>
            <person name="Ma X."/>
            <person name="Wang X."/>
            <person name="Yssel A.E.J."/>
            <person name="Chaluvadi S.R."/>
            <person name="Johnson M."/>
            <person name="Gangashetty P."/>
            <person name="Hamidou F."/>
            <person name="Sanogo M.D."/>
            <person name="Zwaenepoel A."/>
            <person name="Wallace J."/>
            <person name="Van De Peer Y."/>
            <person name="Van Deynze A."/>
        </authorList>
    </citation>
    <scope>NUCLEOTIDE SEQUENCE</scope>
    <source>
        <tissue evidence="1">Leaves</tissue>
    </source>
</reference>
<comment type="caution">
    <text evidence="1">The sequence shown here is derived from an EMBL/GenBank/DDBJ whole genome shotgun (WGS) entry which is preliminary data.</text>
</comment>
<sequence>MARSMIATNQSTPGNKQPFRELLVAIQHARDPINLGENHKGTGSPSHQAHTTARIVKRLAQSHSCRGPGRVRDLVVSRASNRLQQADHTRTASTGRAAAYISHALHALFSSPGSSRSIPHRQYHKLALC</sequence>
<protein>
    <submittedName>
        <fullName evidence="1">Uncharacterized protein</fullName>
    </submittedName>
</protein>
<dbReference type="Proteomes" id="UP000636709">
    <property type="component" value="Unassembled WGS sequence"/>
</dbReference>
<dbReference type="AlphaFoldDB" id="A0A835KVQ3"/>
<proteinExistence type="predicted"/>
<gene>
    <name evidence="1" type="ORF">HU200_000167</name>
</gene>
<keyword evidence="2" id="KW-1185">Reference proteome</keyword>